<dbReference type="EMBL" id="JAPDFR010000001">
    <property type="protein sequence ID" value="KAK0392677.1"/>
    <property type="molecule type" value="Genomic_DNA"/>
</dbReference>
<dbReference type="AlphaFoldDB" id="A0AA39GSC9"/>
<sequence length="658" mass="73602">MPEKKDRGQMAPGSDVKEGADGPQRLVQRNVDWRFSCCYHGDWLIMPLNFLEVVANVCYQFPKPRFIDPAVVYDAVKIRRLVEEATVLAIQASSEVALPKLSSVSRDLASSVIEHNWGAPKGHNTKLSAERRFRMREQAIQKLARAYRLNEMAATIASSKHLVSFNHLTEMVIQRKPEDPDASYVHLFHEKVPFEDTARDIDMVLLNRIISAHPDEPGNWRTSAMVRMMKGDYEAAASDLTFALSICWRYAQGHQSALLNSNVPDEKPRSRVQLPEDEQPSSLRSQLLSLRAWAYLCAASHQVRVALGLAGGSEQDAVSVQASTSARDQSNPHRDDDHKSKRVKSLAKRSLADIMAFLAELDYSPDLAMTTVKEFSERTERMEYGTKRTRHTERSIASQPCKTYKVSELFSVLPPSGLPDFPRPKKGPEDDTPEATCEAVTAHPMLPEVLHELLLCHCLLQTSAKELQRHAYMVARLITLIDISPVFYPSTCPARTDWRELTLRIGRWIHLCGPWDALCMPEPLAGCPQEPLAVSKVKMAHIPTTKGCAQDAPGAVHQGQETGSWGTSHGCIPIQQARKIDPCIPYDGPEDPATEDGKIYEKRPAKDSDSYEFSERAFAIGQWILRAPMVKGTRMRKKKPSQPKATAAKASEDRKTAP</sequence>
<feature type="region of interest" description="Disordered" evidence="1">
    <location>
        <begin position="631"/>
        <end position="658"/>
    </location>
</feature>
<dbReference type="Proteomes" id="UP001175261">
    <property type="component" value="Unassembled WGS sequence"/>
</dbReference>
<organism evidence="2 3">
    <name type="scientific">Sarocladium strictum</name>
    <name type="common">Black bundle disease fungus</name>
    <name type="synonym">Acremonium strictum</name>
    <dbReference type="NCBI Taxonomy" id="5046"/>
    <lineage>
        <taxon>Eukaryota</taxon>
        <taxon>Fungi</taxon>
        <taxon>Dikarya</taxon>
        <taxon>Ascomycota</taxon>
        <taxon>Pezizomycotina</taxon>
        <taxon>Sordariomycetes</taxon>
        <taxon>Hypocreomycetidae</taxon>
        <taxon>Hypocreales</taxon>
        <taxon>Sarocladiaceae</taxon>
        <taxon>Sarocladium</taxon>
    </lineage>
</organism>
<feature type="compositionally biased region" description="Basic and acidic residues" evidence="1">
    <location>
        <begin position="330"/>
        <end position="339"/>
    </location>
</feature>
<protein>
    <submittedName>
        <fullName evidence="2">Uncharacterized protein</fullName>
    </submittedName>
</protein>
<feature type="region of interest" description="Disordered" evidence="1">
    <location>
        <begin position="318"/>
        <end position="344"/>
    </location>
</feature>
<accession>A0AA39GSC9</accession>
<feature type="region of interest" description="Disordered" evidence="1">
    <location>
        <begin position="260"/>
        <end position="281"/>
    </location>
</feature>
<feature type="compositionally biased region" description="Basic and acidic residues" evidence="1">
    <location>
        <begin position="595"/>
        <end position="606"/>
    </location>
</feature>
<evidence type="ECO:0000313" key="2">
    <source>
        <dbReference type="EMBL" id="KAK0392677.1"/>
    </source>
</evidence>
<name>A0AA39GSC9_SARSR</name>
<gene>
    <name evidence="2" type="ORF">NLU13_2172</name>
</gene>
<feature type="compositionally biased region" description="Polar residues" evidence="1">
    <location>
        <begin position="318"/>
        <end position="329"/>
    </location>
</feature>
<feature type="region of interest" description="Disordered" evidence="1">
    <location>
        <begin position="587"/>
        <end position="606"/>
    </location>
</feature>
<feature type="region of interest" description="Disordered" evidence="1">
    <location>
        <begin position="1"/>
        <end position="22"/>
    </location>
</feature>
<keyword evidence="3" id="KW-1185">Reference proteome</keyword>
<evidence type="ECO:0000256" key="1">
    <source>
        <dbReference type="SAM" id="MobiDB-lite"/>
    </source>
</evidence>
<comment type="caution">
    <text evidence="2">The sequence shown here is derived from an EMBL/GenBank/DDBJ whole genome shotgun (WGS) entry which is preliminary data.</text>
</comment>
<reference evidence="2" key="1">
    <citation type="submission" date="2022-10" db="EMBL/GenBank/DDBJ databases">
        <title>Determination and structural analysis of whole genome sequence of Sarocladium strictum F4-1.</title>
        <authorList>
            <person name="Hu L."/>
            <person name="Jiang Y."/>
        </authorList>
    </citation>
    <scope>NUCLEOTIDE SEQUENCE</scope>
    <source>
        <strain evidence="2">F4-1</strain>
    </source>
</reference>
<proteinExistence type="predicted"/>
<evidence type="ECO:0000313" key="3">
    <source>
        <dbReference type="Proteomes" id="UP001175261"/>
    </source>
</evidence>